<dbReference type="InterPro" id="IPR018193">
    <property type="entry name" value="Glyc_kinase_flavodox-like_fold"/>
</dbReference>
<name>A0ABW8AL46_9ACTN</name>
<dbReference type="SUPFAM" id="SSF110738">
    <property type="entry name" value="Glycerate kinase I"/>
    <property type="match status" value="1"/>
</dbReference>
<evidence type="ECO:0000256" key="2">
    <source>
        <dbReference type="ARBA" id="ARBA00022679"/>
    </source>
</evidence>
<dbReference type="InterPro" id="IPR036129">
    <property type="entry name" value="Glycerate_kinase_sf"/>
</dbReference>
<dbReference type="GO" id="GO:0016301">
    <property type="term" value="F:kinase activity"/>
    <property type="evidence" value="ECO:0007669"/>
    <property type="project" value="UniProtKB-KW"/>
</dbReference>
<comment type="caution">
    <text evidence="4">The sequence shown here is derived from an EMBL/GenBank/DDBJ whole genome shotgun (WGS) entry which is preliminary data.</text>
</comment>
<keyword evidence="3 4" id="KW-0418">Kinase</keyword>
<evidence type="ECO:0000256" key="3">
    <source>
        <dbReference type="ARBA" id="ARBA00022777"/>
    </source>
</evidence>
<comment type="similarity">
    <text evidence="1">Belongs to the glycerate kinase type-1 family.</text>
</comment>
<dbReference type="RefSeq" id="WP_398275895.1">
    <property type="nucleotide sequence ID" value="NZ_JBITLV010000001.1"/>
</dbReference>
<keyword evidence="2" id="KW-0808">Transferase</keyword>
<proteinExistence type="inferred from homology"/>
<evidence type="ECO:0000313" key="5">
    <source>
        <dbReference type="Proteomes" id="UP001612915"/>
    </source>
</evidence>
<reference evidence="4 5" key="1">
    <citation type="submission" date="2024-10" db="EMBL/GenBank/DDBJ databases">
        <title>The Natural Products Discovery Center: Release of the First 8490 Sequenced Strains for Exploring Actinobacteria Biosynthetic Diversity.</title>
        <authorList>
            <person name="Kalkreuter E."/>
            <person name="Kautsar S.A."/>
            <person name="Yang D."/>
            <person name="Bader C.D."/>
            <person name="Teijaro C.N."/>
            <person name="Fluegel L."/>
            <person name="Davis C.M."/>
            <person name="Simpson J.R."/>
            <person name="Lauterbach L."/>
            <person name="Steele A.D."/>
            <person name="Gui C."/>
            <person name="Meng S."/>
            <person name="Li G."/>
            <person name="Viehrig K."/>
            <person name="Ye F."/>
            <person name="Su P."/>
            <person name="Kiefer A.F."/>
            <person name="Nichols A."/>
            <person name="Cepeda A.J."/>
            <person name="Yan W."/>
            <person name="Fan B."/>
            <person name="Jiang Y."/>
            <person name="Adhikari A."/>
            <person name="Zheng C.-J."/>
            <person name="Schuster L."/>
            <person name="Cowan T.M."/>
            <person name="Smanski M.J."/>
            <person name="Chevrette M.G."/>
            <person name="De Carvalho L.P.S."/>
            <person name="Shen B."/>
        </authorList>
    </citation>
    <scope>NUCLEOTIDE SEQUENCE [LARGE SCALE GENOMIC DNA]</scope>
    <source>
        <strain evidence="4 5">NPDC049639</strain>
    </source>
</reference>
<keyword evidence="5" id="KW-1185">Reference proteome</keyword>
<dbReference type="InterPro" id="IPR004381">
    <property type="entry name" value="Glycerate_kinase"/>
</dbReference>
<sequence>MRVLVAPDSFKGTFTATEVASALAEGVRSVGAESVECPLADGGEGTATVLAGALGARIVDVRVTGPLGEPVTGWFGLADDGTALVEAATASGLSLVDPTPETAWAATSRGTGELIAAAVAAGASRVLLGVGGSACTDGGLGAVEALAGVQVGLRVLCDVRVPYERAAEVFGPQKGADPATVERLTSRLHERAAGWPRDPRGAEFTGAAGGLAGGLWAAAGAELVSGIEAVLDVVGFDDLLATADLVVTGEGRLDAQTAHGKVVAGVCARAGAAGVPVLAVVGRCDLAEEEWRALGLSAVLVGSDRAGLRAAAATLPSS</sequence>
<protein>
    <submittedName>
        <fullName evidence="4">Glycerate kinase</fullName>
    </submittedName>
</protein>
<evidence type="ECO:0000313" key="4">
    <source>
        <dbReference type="EMBL" id="MFI7586367.1"/>
    </source>
</evidence>
<dbReference type="Gene3D" id="3.90.1510.10">
    <property type="entry name" value="Glycerate kinase, domain 2"/>
    <property type="match status" value="2"/>
</dbReference>
<dbReference type="EMBL" id="JBITLV010000001">
    <property type="protein sequence ID" value="MFI7586367.1"/>
    <property type="molecule type" value="Genomic_DNA"/>
</dbReference>
<dbReference type="Gene3D" id="3.40.50.10350">
    <property type="entry name" value="Glycerate kinase, domain 1"/>
    <property type="match status" value="2"/>
</dbReference>
<gene>
    <name evidence="4" type="ORF">ACIB24_04770</name>
</gene>
<dbReference type="Pfam" id="PF02595">
    <property type="entry name" value="Gly_kinase"/>
    <property type="match status" value="2"/>
</dbReference>
<dbReference type="PANTHER" id="PTHR21599">
    <property type="entry name" value="GLYCERATE KINASE"/>
    <property type="match status" value="1"/>
</dbReference>
<accession>A0ABW8AL46</accession>
<dbReference type="Proteomes" id="UP001612915">
    <property type="component" value="Unassembled WGS sequence"/>
</dbReference>
<dbReference type="PANTHER" id="PTHR21599:SF0">
    <property type="entry name" value="GLYCERATE KINASE"/>
    <property type="match status" value="1"/>
</dbReference>
<evidence type="ECO:0000256" key="1">
    <source>
        <dbReference type="ARBA" id="ARBA00006284"/>
    </source>
</evidence>
<organism evidence="4 5">
    <name type="scientific">Spongisporangium articulatum</name>
    <dbReference type="NCBI Taxonomy" id="3362603"/>
    <lineage>
        <taxon>Bacteria</taxon>
        <taxon>Bacillati</taxon>
        <taxon>Actinomycetota</taxon>
        <taxon>Actinomycetes</taxon>
        <taxon>Kineosporiales</taxon>
        <taxon>Kineosporiaceae</taxon>
        <taxon>Spongisporangium</taxon>
    </lineage>
</organism>
<dbReference type="InterPro" id="IPR018197">
    <property type="entry name" value="Glycerate_kinase_RE-like"/>
</dbReference>